<dbReference type="GO" id="GO:0046872">
    <property type="term" value="F:metal ion binding"/>
    <property type="evidence" value="ECO:0007669"/>
    <property type="project" value="UniProtKB-KW"/>
</dbReference>
<accession>A0A811LFA6</accession>
<comment type="subcellular location">
    <subcellularLocation>
        <location evidence="5">Nucleus</location>
    </subcellularLocation>
</comment>
<evidence type="ECO:0000313" key="7">
    <source>
        <dbReference type="EMBL" id="CAD5228161.1"/>
    </source>
</evidence>
<comment type="caution">
    <text evidence="7">The sequence shown here is derived from an EMBL/GenBank/DDBJ whole genome shotgun (WGS) entry which is preliminary data.</text>
</comment>
<dbReference type="SUPFAM" id="SSF82927">
    <property type="entry name" value="Cysteine-rich DNA binding domain, (DM domain)"/>
    <property type="match status" value="1"/>
</dbReference>
<reference evidence="7" key="1">
    <citation type="submission" date="2020-09" db="EMBL/GenBank/DDBJ databases">
        <authorList>
            <person name="Kikuchi T."/>
        </authorList>
    </citation>
    <scope>NUCLEOTIDE SEQUENCE</scope>
    <source>
        <strain evidence="7">Ka4C1</strain>
    </source>
</reference>
<name>A0A811LFA6_BURXY</name>
<dbReference type="EMBL" id="CAJFCV020000004">
    <property type="protein sequence ID" value="CAG9118643.1"/>
    <property type="molecule type" value="Genomic_DNA"/>
</dbReference>
<dbReference type="EMBL" id="CAJFDI010000004">
    <property type="protein sequence ID" value="CAD5228161.1"/>
    <property type="molecule type" value="Genomic_DNA"/>
</dbReference>
<gene>
    <name evidence="7" type="ORF">BXYJ_LOCUS10306</name>
</gene>
<dbReference type="GO" id="GO:0005634">
    <property type="term" value="C:nucleus"/>
    <property type="evidence" value="ECO:0007669"/>
    <property type="project" value="UniProtKB-SubCell"/>
</dbReference>
<evidence type="ECO:0000313" key="8">
    <source>
        <dbReference type="Proteomes" id="UP000659654"/>
    </source>
</evidence>
<dbReference type="PROSITE" id="PS50809">
    <property type="entry name" value="DM_2"/>
    <property type="match status" value="1"/>
</dbReference>
<protein>
    <submittedName>
        <fullName evidence="7">(pine wood nematode) hypothetical protein</fullName>
    </submittedName>
</protein>
<dbReference type="Gene3D" id="4.10.1040.10">
    <property type="entry name" value="DM DNA-binding domain"/>
    <property type="match status" value="1"/>
</dbReference>
<keyword evidence="1 5" id="KW-0479">Metal-binding</keyword>
<proteinExistence type="predicted"/>
<organism evidence="7 8">
    <name type="scientific">Bursaphelenchus xylophilus</name>
    <name type="common">Pinewood nematode worm</name>
    <name type="synonym">Aphelenchoides xylophilus</name>
    <dbReference type="NCBI Taxonomy" id="6326"/>
    <lineage>
        <taxon>Eukaryota</taxon>
        <taxon>Metazoa</taxon>
        <taxon>Ecdysozoa</taxon>
        <taxon>Nematoda</taxon>
        <taxon>Chromadorea</taxon>
        <taxon>Rhabditida</taxon>
        <taxon>Tylenchina</taxon>
        <taxon>Tylenchomorpha</taxon>
        <taxon>Aphelenchoidea</taxon>
        <taxon>Aphelenchoididae</taxon>
        <taxon>Bursaphelenchus</taxon>
    </lineage>
</organism>
<dbReference type="InterPro" id="IPR036407">
    <property type="entry name" value="DM_DNA-bd_sf"/>
</dbReference>
<sequence>MIFQGAPHAEAEAEDTTNKKLCGKCRQHGIEVRYKNHQKLCPFMECGCAKIPSLGAVRRTLYKRACTGRAWKKTRRAGPGRPRPKGASAQQTIYNICIKVEKYRKRIRETIRRLKLQKKARLCLDSPTTSGASSVKDEEFIDVETNHQSTPDTDEIIVLGETPSPILRVNGLNNVQNMSSRFVALKQAFPQMFANAGMSTNAVTSLPSVSVNGLSTGLSTSVLATPTALPSTSIFLQQNQSSFSCNQLNNQLVAPATTELAKPTPVRFQPQVLPQLLNYFPNYSTQPQASFNAKQTIPMTQLYESVAAAYQHDSGLLKCRKSDNIFVSDNAALTPVSLLNFPVIVPIMVPNNLVFNLNNM</sequence>
<keyword evidence="3 5" id="KW-0238">DNA-binding</keyword>
<evidence type="ECO:0000259" key="6">
    <source>
        <dbReference type="PROSITE" id="PS50809"/>
    </source>
</evidence>
<dbReference type="Proteomes" id="UP000582659">
    <property type="component" value="Unassembled WGS sequence"/>
</dbReference>
<dbReference type="AlphaFoldDB" id="A0A811LFA6"/>
<keyword evidence="2 5" id="KW-0862">Zinc</keyword>
<evidence type="ECO:0000256" key="3">
    <source>
        <dbReference type="ARBA" id="ARBA00023125"/>
    </source>
</evidence>
<dbReference type="GO" id="GO:0043565">
    <property type="term" value="F:sequence-specific DNA binding"/>
    <property type="evidence" value="ECO:0007669"/>
    <property type="project" value="InterPro"/>
</dbReference>
<evidence type="ECO:0000256" key="4">
    <source>
        <dbReference type="ARBA" id="ARBA00023242"/>
    </source>
</evidence>
<evidence type="ECO:0000256" key="2">
    <source>
        <dbReference type="ARBA" id="ARBA00022833"/>
    </source>
</evidence>
<dbReference type="InterPro" id="IPR001275">
    <property type="entry name" value="DM_DNA-bd"/>
</dbReference>
<evidence type="ECO:0000256" key="1">
    <source>
        <dbReference type="ARBA" id="ARBA00022723"/>
    </source>
</evidence>
<feature type="DNA-binding region" description="DM" evidence="5">
    <location>
        <begin position="22"/>
        <end position="76"/>
    </location>
</feature>
<dbReference type="SMART" id="SM00301">
    <property type="entry name" value="DM"/>
    <property type="match status" value="1"/>
</dbReference>
<dbReference type="GO" id="GO:0006355">
    <property type="term" value="P:regulation of DNA-templated transcription"/>
    <property type="evidence" value="ECO:0007669"/>
    <property type="project" value="InterPro"/>
</dbReference>
<evidence type="ECO:0000256" key="5">
    <source>
        <dbReference type="PROSITE-ProRule" id="PRU00070"/>
    </source>
</evidence>
<dbReference type="Proteomes" id="UP000659654">
    <property type="component" value="Unassembled WGS sequence"/>
</dbReference>
<keyword evidence="4 5" id="KW-0539">Nucleus</keyword>
<dbReference type="Pfam" id="PF00751">
    <property type="entry name" value="DM"/>
    <property type="match status" value="1"/>
</dbReference>
<keyword evidence="8" id="KW-1185">Reference proteome</keyword>
<feature type="domain" description="DM" evidence="6">
    <location>
        <begin position="22"/>
        <end position="76"/>
    </location>
</feature>